<evidence type="ECO:0000313" key="2">
    <source>
        <dbReference type="EMBL" id="MVX55644.1"/>
    </source>
</evidence>
<dbReference type="EMBL" id="WSRP01000001">
    <property type="protein sequence ID" value="MVX55644.1"/>
    <property type="molecule type" value="Genomic_DNA"/>
</dbReference>
<dbReference type="AlphaFoldDB" id="A0A6L6YE04"/>
<comment type="caution">
    <text evidence="2">The sequence shown here is derived from an EMBL/GenBank/DDBJ whole genome shotgun (WGS) entry which is preliminary data.</text>
</comment>
<dbReference type="Pfam" id="PF13643">
    <property type="entry name" value="DUF4145"/>
    <property type="match status" value="1"/>
</dbReference>
<sequence>MVKTRASSRCFLAEITRVVISLISTESPEPLLIASFLILFKSPSAHSIALKSEERFKERSFRISNKSLLESFMFIPSSYVCPHCGTKTFSDIHPVKSQETYETHFYGDDYLCITECLSCKKPVLWYKEAIVWPLKQGILPVEEMPEDAKEIFQEAQSILSLSPRAACALLRISLELLVNYAGRLENPEGFKEKARLIDRIESLGASAHIKELLHVCRVIGNEYAHPGVINMEGSDNLEMAQILSRLINQLVEIWVKPYLDAQRAKELLGK</sequence>
<proteinExistence type="predicted"/>
<gene>
    <name evidence="2" type="ORF">E5987_00260</name>
</gene>
<evidence type="ECO:0000313" key="3">
    <source>
        <dbReference type="Proteomes" id="UP000472580"/>
    </source>
</evidence>
<evidence type="ECO:0000259" key="1">
    <source>
        <dbReference type="Pfam" id="PF13643"/>
    </source>
</evidence>
<protein>
    <submittedName>
        <fullName evidence="2">DUF4145 domain-containing protein</fullName>
    </submittedName>
</protein>
<reference evidence="2 3" key="1">
    <citation type="submission" date="2019-12" db="EMBL/GenBank/DDBJ databases">
        <title>Microbes associate with the intestines of laboratory mice.</title>
        <authorList>
            <person name="Navarre W."/>
            <person name="Wong E."/>
        </authorList>
    </citation>
    <scope>NUCLEOTIDE SEQUENCE [LARGE SCALE GENOMIC DNA]</scope>
    <source>
        <strain evidence="2 3">NM82_D38</strain>
    </source>
</reference>
<name>A0A6L6YE04_9BURK</name>
<dbReference type="InterPro" id="IPR025285">
    <property type="entry name" value="DUF4145"/>
</dbReference>
<organism evidence="2 3">
    <name type="scientific">Parasutterella muris</name>
    <dbReference type="NCBI Taxonomy" id="2565572"/>
    <lineage>
        <taxon>Bacteria</taxon>
        <taxon>Pseudomonadati</taxon>
        <taxon>Pseudomonadota</taxon>
        <taxon>Betaproteobacteria</taxon>
        <taxon>Burkholderiales</taxon>
        <taxon>Sutterellaceae</taxon>
        <taxon>Parasutterella</taxon>
    </lineage>
</organism>
<feature type="domain" description="DUF4145" evidence="1">
    <location>
        <begin position="153"/>
        <end position="243"/>
    </location>
</feature>
<accession>A0A6L6YE04</accession>
<keyword evidence="3" id="KW-1185">Reference proteome</keyword>
<dbReference type="Proteomes" id="UP000472580">
    <property type="component" value="Unassembled WGS sequence"/>
</dbReference>